<proteinExistence type="predicted"/>
<dbReference type="AlphaFoldDB" id="A0A9P0NXI1"/>
<dbReference type="OrthoDB" id="5835829at2759"/>
<reference evidence="2" key="1">
    <citation type="submission" date="2022-03" db="EMBL/GenBank/DDBJ databases">
        <authorList>
            <person name="Sayadi A."/>
        </authorList>
    </citation>
    <scope>NUCLEOTIDE SEQUENCE</scope>
</reference>
<evidence type="ECO:0000256" key="1">
    <source>
        <dbReference type="SAM" id="Phobius"/>
    </source>
</evidence>
<name>A0A9P0NXI1_ACAOB</name>
<evidence type="ECO:0000313" key="2">
    <source>
        <dbReference type="EMBL" id="CAH1958136.1"/>
    </source>
</evidence>
<dbReference type="EMBL" id="CAKOFQ010006675">
    <property type="protein sequence ID" value="CAH1958136.1"/>
    <property type="molecule type" value="Genomic_DNA"/>
</dbReference>
<gene>
    <name evidence="2" type="ORF">ACAOBT_LOCUS2486</name>
</gene>
<feature type="transmembrane region" description="Helical" evidence="1">
    <location>
        <begin position="72"/>
        <end position="90"/>
    </location>
</feature>
<dbReference type="SUPFAM" id="SSF53756">
    <property type="entry name" value="UDP-Glycosyltransferase/glycogen phosphorylase"/>
    <property type="match status" value="1"/>
</dbReference>
<sequence length="218" mass="24414">MTKSKEDVKAIAVLPIPLILHMKQNLEYSINHELAYLTYVNDLLPEFIKLYTITTTVVKLEHESNHFPMMQVVLLVLVAGYVSGANILILQDIPSPSHSIWTAELARGLVKRGHNVTRVAPGNFREHNRGKDYHAIYFEGVGGGEAVITDLIQASTYKTMLLFYEYDIEACKAIYQSKGLEKLLEYPSDSFDAVVIDITLGGCLLPLIKNSTIHLQLV</sequence>
<keyword evidence="1" id="KW-0472">Membrane</keyword>
<comment type="caution">
    <text evidence="2">The sequence shown here is derived from an EMBL/GenBank/DDBJ whole genome shotgun (WGS) entry which is preliminary data.</text>
</comment>
<keyword evidence="3" id="KW-1185">Reference proteome</keyword>
<protein>
    <submittedName>
        <fullName evidence="2">Uncharacterized protein</fullName>
    </submittedName>
</protein>
<keyword evidence="1" id="KW-1133">Transmembrane helix</keyword>
<accession>A0A9P0NXI1</accession>
<keyword evidence="1" id="KW-0812">Transmembrane</keyword>
<dbReference type="Proteomes" id="UP001152888">
    <property type="component" value="Unassembled WGS sequence"/>
</dbReference>
<organism evidence="2 3">
    <name type="scientific">Acanthoscelides obtectus</name>
    <name type="common">Bean weevil</name>
    <name type="synonym">Bruchus obtectus</name>
    <dbReference type="NCBI Taxonomy" id="200917"/>
    <lineage>
        <taxon>Eukaryota</taxon>
        <taxon>Metazoa</taxon>
        <taxon>Ecdysozoa</taxon>
        <taxon>Arthropoda</taxon>
        <taxon>Hexapoda</taxon>
        <taxon>Insecta</taxon>
        <taxon>Pterygota</taxon>
        <taxon>Neoptera</taxon>
        <taxon>Endopterygota</taxon>
        <taxon>Coleoptera</taxon>
        <taxon>Polyphaga</taxon>
        <taxon>Cucujiformia</taxon>
        <taxon>Chrysomeloidea</taxon>
        <taxon>Chrysomelidae</taxon>
        <taxon>Bruchinae</taxon>
        <taxon>Bruchini</taxon>
        <taxon>Acanthoscelides</taxon>
    </lineage>
</organism>
<evidence type="ECO:0000313" key="3">
    <source>
        <dbReference type="Proteomes" id="UP001152888"/>
    </source>
</evidence>
<dbReference type="Gene3D" id="3.40.50.2000">
    <property type="entry name" value="Glycogen Phosphorylase B"/>
    <property type="match status" value="1"/>
</dbReference>